<proteinExistence type="predicted"/>
<dbReference type="EMBL" id="PUHY01000006">
    <property type="protein sequence ID" value="PQO36388.1"/>
    <property type="molecule type" value="Genomic_DNA"/>
</dbReference>
<sequence>MIQQALDRLVASATGDDLREVRRLGFQLADPDQVDYDPEPLSIQPHAIDWDEVDRHRNIRSCN</sequence>
<organism evidence="1 2">
    <name type="scientific">Blastopirellula marina</name>
    <dbReference type="NCBI Taxonomy" id="124"/>
    <lineage>
        <taxon>Bacteria</taxon>
        <taxon>Pseudomonadati</taxon>
        <taxon>Planctomycetota</taxon>
        <taxon>Planctomycetia</taxon>
        <taxon>Pirellulales</taxon>
        <taxon>Pirellulaceae</taxon>
        <taxon>Blastopirellula</taxon>
    </lineage>
</organism>
<protein>
    <submittedName>
        <fullName evidence="1">Uncharacterized protein</fullName>
    </submittedName>
</protein>
<evidence type="ECO:0000313" key="1">
    <source>
        <dbReference type="EMBL" id="PQO36388.1"/>
    </source>
</evidence>
<gene>
    <name evidence="1" type="ORF">C5Y83_10850</name>
</gene>
<name>A0A2S8FW44_9BACT</name>
<evidence type="ECO:0000313" key="2">
    <source>
        <dbReference type="Proteomes" id="UP000238322"/>
    </source>
</evidence>
<dbReference type="Proteomes" id="UP000238322">
    <property type="component" value="Unassembled WGS sequence"/>
</dbReference>
<dbReference type="AlphaFoldDB" id="A0A2S8FW44"/>
<reference evidence="1 2" key="1">
    <citation type="submission" date="2018-02" db="EMBL/GenBank/DDBJ databases">
        <title>Comparative genomes isolates from brazilian mangrove.</title>
        <authorList>
            <person name="Araujo J.E."/>
            <person name="Taketani R.G."/>
            <person name="Silva M.C.P."/>
            <person name="Loureco M.V."/>
            <person name="Andreote F.D."/>
        </authorList>
    </citation>
    <scope>NUCLEOTIDE SEQUENCE [LARGE SCALE GENOMIC DNA]</scope>
    <source>
        <strain evidence="1 2">Hex-1 MGV</strain>
    </source>
</reference>
<accession>A0A2S8FW44</accession>
<comment type="caution">
    <text evidence="1">The sequence shown here is derived from an EMBL/GenBank/DDBJ whole genome shotgun (WGS) entry which is preliminary data.</text>
</comment>